<accession>A0A2H1VWM6</accession>
<name>A0A2H1VWM6_SPOFR</name>
<reference evidence="2" key="1">
    <citation type="submission" date="2016-07" db="EMBL/GenBank/DDBJ databases">
        <authorList>
            <person name="Bretaudeau A."/>
        </authorList>
    </citation>
    <scope>NUCLEOTIDE SEQUENCE</scope>
    <source>
        <strain evidence="2">Rice</strain>
        <tissue evidence="2">Whole body</tissue>
    </source>
</reference>
<dbReference type="AlphaFoldDB" id="A0A2H1VWM6"/>
<feature type="region of interest" description="Disordered" evidence="1">
    <location>
        <begin position="1"/>
        <end position="33"/>
    </location>
</feature>
<gene>
    <name evidence="2" type="ORF">SFRICE_024179</name>
</gene>
<evidence type="ECO:0000313" key="2">
    <source>
        <dbReference type="EMBL" id="SOQ45247.1"/>
    </source>
</evidence>
<evidence type="ECO:0000256" key="1">
    <source>
        <dbReference type="SAM" id="MobiDB-lite"/>
    </source>
</evidence>
<organism evidence="2">
    <name type="scientific">Spodoptera frugiperda</name>
    <name type="common">Fall armyworm</name>
    <dbReference type="NCBI Taxonomy" id="7108"/>
    <lineage>
        <taxon>Eukaryota</taxon>
        <taxon>Metazoa</taxon>
        <taxon>Ecdysozoa</taxon>
        <taxon>Arthropoda</taxon>
        <taxon>Hexapoda</taxon>
        <taxon>Insecta</taxon>
        <taxon>Pterygota</taxon>
        <taxon>Neoptera</taxon>
        <taxon>Endopterygota</taxon>
        <taxon>Lepidoptera</taxon>
        <taxon>Glossata</taxon>
        <taxon>Ditrysia</taxon>
        <taxon>Noctuoidea</taxon>
        <taxon>Noctuidae</taxon>
        <taxon>Amphipyrinae</taxon>
        <taxon>Spodoptera</taxon>
    </lineage>
</organism>
<protein>
    <submittedName>
        <fullName evidence="2">SFRICE_024179</fullName>
    </submittedName>
</protein>
<dbReference type="EMBL" id="ODYU01004897">
    <property type="protein sequence ID" value="SOQ45247.1"/>
    <property type="molecule type" value="Genomic_DNA"/>
</dbReference>
<feature type="compositionally biased region" description="Basic and acidic residues" evidence="1">
    <location>
        <begin position="1"/>
        <end position="19"/>
    </location>
</feature>
<proteinExistence type="predicted"/>
<sequence length="226" mass="25645">MGLMKEVMETGKRVDRSPDNKQSPPSMDTRKTRGVTNALPVNNFSVVKELGIEKGGNWAIGNLIHRTENNASVVSRRFSKNRKKPSYTLPDRETPCHHSTNEAAIVTNIIIFYQIPFHQYFVAESYVSSYNLSKCGRAMLRQNGPVRPKSYHGLKENRHETTLALCFVWPNISFPIPDSPTTLKFLTHKRPQRTAYHQGVSLLPYTGHISRLHATAEKFSKPNKAQ</sequence>